<dbReference type="InterPro" id="IPR012433">
    <property type="entry name" value="Imm11"/>
</dbReference>
<gene>
    <name evidence="2" type="ORF">GR183_12985</name>
</gene>
<dbReference type="Proteomes" id="UP000433101">
    <property type="component" value="Unassembled WGS sequence"/>
</dbReference>
<dbReference type="RefSeq" id="WP_160776073.1">
    <property type="nucleotide sequence ID" value="NZ_WUMV01000006.1"/>
</dbReference>
<dbReference type="EMBL" id="WUMV01000006">
    <property type="protein sequence ID" value="MXN65822.1"/>
    <property type="molecule type" value="Genomic_DNA"/>
</dbReference>
<protein>
    <recommendedName>
        <fullName evidence="1">Immunity MXAN-0049 protein domain-containing protein</fullName>
    </recommendedName>
</protein>
<dbReference type="AlphaFoldDB" id="A0A7X3S8H1"/>
<evidence type="ECO:0000259" key="1">
    <source>
        <dbReference type="Pfam" id="PF07791"/>
    </source>
</evidence>
<comment type="caution">
    <text evidence="2">The sequence shown here is derived from an EMBL/GenBank/DDBJ whole genome shotgun (WGS) entry which is preliminary data.</text>
</comment>
<evidence type="ECO:0000313" key="2">
    <source>
        <dbReference type="EMBL" id="MXN65822.1"/>
    </source>
</evidence>
<name>A0A7X3S8H1_9HYPH</name>
<dbReference type="Pfam" id="PF07791">
    <property type="entry name" value="Imm11"/>
    <property type="match status" value="1"/>
</dbReference>
<accession>A0A7X3S8H1</accession>
<sequence>MPYLVESLLLPQYTVPIKFEHDITEELKQDFQYGSDWLHVSNQNGVPIDPNIVPRRAFIQTKAKRLMDFVSLRFRYGVTEPFRQKVEELEPGIHQFIPVEIFTRDGEPVEKTYYLMNVCHRVDAIDEEKSIVTWKEGAGNEARRKCIMWGLPEGYTKETWHKNYRLVFKKELIEGMCMWIDRRYSGMFFSDELFEFVEKTKLKKLKGTKVYAE</sequence>
<organism evidence="2 3">
    <name type="scientific">Stappia sediminis</name>
    <dbReference type="NCBI Taxonomy" id="2692190"/>
    <lineage>
        <taxon>Bacteria</taxon>
        <taxon>Pseudomonadati</taxon>
        <taxon>Pseudomonadota</taxon>
        <taxon>Alphaproteobacteria</taxon>
        <taxon>Hyphomicrobiales</taxon>
        <taxon>Stappiaceae</taxon>
        <taxon>Stappia</taxon>
    </lineage>
</organism>
<keyword evidence="3" id="KW-1185">Reference proteome</keyword>
<proteinExistence type="predicted"/>
<reference evidence="2 3" key="1">
    <citation type="submission" date="2019-12" db="EMBL/GenBank/DDBJ databases">
        <authorList>
            <person name="Li M."/>
        </authorList>
    </citation>
    <scope>NUCLEOTIDE SEQUENCE [LARGE SCALE GENOMIC DNA]</scope>
    <source>
        <strain evidence="2 3">GBMRC 2046</strain>
    </source>
</reference>
<evidence type="ECO:0000313" key="3">
    <source>
        <dbReference type="Proteomes" id="UP000433101"/>
    </source>
</evidence>
<feature type="domain" description="Immunity MXAN-0049 protein" evidence="1">
    <location>
        <begin position="63"/>
        <end position="205"/>
    </location>
</feature>